<sequence>MKLSDFDYYLPEQLIATAPLKERHDSRLLIVSDKLLDQQFKDISKYISPGDLLVLNNTRVIKARLFGHKPSGGKVEVMLERIVDDYSLIAHVRTSKSIKLGMQITLPELEVEITEILGGLFKVSSKIPVNWIDYFDKHGNLPLPPYMQRQAELSDEERYQTVYAKDEGSVAAPTAGLHFSKEILDKLEAQGTKIAYVTLHVGSGTFKPVSVENISEHKMHSEIFNISQETIDKIIHTKKKGGKIVAVGTTSMRTLETVAKRGLVAQSGETDIFITPGFKFEIVDKLITNFHLPKSTLLMLVMAFAGINEIKNAYQYAIENKYRFFSYGDAMLLTRKESNHE</sequence>
<comment type="catalytic activity">
    <reaction evidence="8 13">
        <text>7-aminomethyl-7-carbaguanosine(34) in tRNA + S-adenosyl-L-methionine = epoxyqueuosine(34) in tRNA + adenine + L-methionine + 2 H(+)</text>
        <dbReference type="Rhea" id="RHEA:32155"/>
        <dbReference type="Rhea" id="RHEA-COMP:10342"/>
        <dbReference type="Rhea" id="RHEA-COMP:18582"/>
        <dbReference type="ChEBI" id="CHEBI:15378"/>
        <dbReference type="ChEBI" id="CHEBI:16708"/>
        <dbReference type="ChEBI" id="CHEBI:57844"/>
        <dbReference type="ChEBI" id="CHEBI:59789"/>
        <dbReference type="ChEBI" id="CHEBI:82833"/>
        <dbReference type="ChEBI" id="CHEBI:194443"/>
        <dbReference type="EC" id="2.4.99.17"/>
    </reaction>
</comment>
<evidence type="ECO:0000256" key="5">
    <source>
        <dbReference type="ARBA" id="ARBA00022679"/>
    </source>
</evidence>
<dbReference type="OrthoDB" id="9805933at2"/>
<reference evidence="15" key="1">
    <citation type="submission" date="2017-11" db="EMBL/GenBank/DDBJ databases">
        <authorList>
            <person name="Chan K.G."/>
            <person name="Lee L.S."/>
        </authorList>
    </citation>
    <scope>NUCLEOTIDE SEQUENCE [LARGE SCALE GENOMIC DNA]</scope>
    <source>
        <strain evidence="15">DSM 100970</strain>
    </source>
</reference>
<dbReference type="PANTHER" id="PTHR30307">
    <property type="entry name" value="S-ADENOSYLMETHIONINE:TRNA RIBOSYLTRANSFERASE-ISOMERASE"/>
    <property type="match status" value="1"/>
</dbReference>
<dbReference type="KEGG" id="nba:CUN60_11670"/>
<evidence type="ECO:0000256" key="4">
    <source>
        <dbReference type="ARBA" id="ARBA00022490"/>
    </source>
</evidence>
<evidence type="ECO:0000313" key="15">
    <source>
        <dbReference type="Proteomes" id="UP000236655"/>
    </source>
</evidence>
<dbReference type="Gene3D" id="3.40.1780.10">
    <property type="entry name" value="QueA-like"/>
    <property type="match status" value="1"/>
</dbReference>
<dbReference type="NCBIfam" id="TIGR00113">
    <property type="entry name" value="queA"/>
    <property type="match status" value="1"/>
</dbReference>
<dbReference type="PANTHER" id="PTHR30307:SF0">
    <property type="entry name" value="S-ADENOSYLMETHIONINE:TRNA RIBOSYLTRANSFERASE-ISOMERASE"/>
    <property type="match status" value="1"/>
</dbReference>
<dbReference type="AlphaFoldDB" id="A0A2I7N8Y3"/>
<keyword evidence="6 13" id="KW-0949">S-adenosyl-L-methionine</keyword>
<keyword evidence="4 13" id="KW-0963">Cytoplasm</keyword>
<keyword evidence="15" id="KW-1185">Reference proteome</keyword>
<evidence type="ECO:0000256" key="9">
    <source>
        <dbReference type="ARBA" id="ARBA00061210"/>
    </source>
</evidence>
<evidence type="ECO:0000256" key="1">
    <source>
        <dbReference type="ARBA" id="ARBA00004496"/>
    </source>
</evidence>
<dbReference type="FunFam" id="3.40.1780.10:FF:000001">
    <property type="entry name" value="S-adenosylmethionine:tRNA ribosyltransferase-isomerase"/>
    <property type="match status" value="1"/>
</dbReference>
<evidence type="ECO:0000256" key="6">
    <source>
        <dbReference type="ARBA" id="ARBA00022691"/>
    </source>
</evidence>
<dbReference type="EMBL" id="CP024847">
    <property type="protein sequence ID" value="AUR52923.1"/>
    <property type="molecule type" value="Genomic_DNA"/>
</dbReference>
<dbReference type="NCBIfam" id="NF001140">
    <property type="entry name" value="PRK00147.1"/>
    <property type="match status" value="1"/>
</dbReference>
<comment type="function">
    <text evidence="13">Transfers and isomerizes the ribose moiety from AdoMet to the 7-aminomethyl group of 7-deazaguanine (preQ1-tRNA) to give epoxyqueuosine (oQ-tRNA).</text>
</comment>
<comment type="similarity">
    <text evidence="9 13">Belongs to the QueA family.</text>
</comment>
<comment type="pathway">
    <text evidence="2 13">tRNA modification; tRNA-queuosine biosynthesis.</text>
</comment>
<keyword evidence="7 13" id="KW-0671">Queuosine biosynthesis</keyword>
<evidence type="ECO:0000256" key="3">
    <source>
        <dbReference type="ARBA" id="ARBA00011245"/>
    </source>
</evidence>
<evidence type="ECO:0000256" key="7">
    <source>
        <dbReference type="ARBA" id="ARBA00022785"/>
    </source>
</evidence>
<evidence type="ECO:0000313" key="14">
    <source>
        <dbReference type="EMBL" id="AUR52923.1"/>
    </source>
</evidence>
<dbReference type="Gene3D" id="2.40.10.240">
    <property type="entry name" value="QueA-like"/>
    <property type="match status" value="1"/>
</dbReference>
<dbReference type="EC" id="2.4.99.17" evidence="10 13"/>
<name>A0A2I7N8Y3_9NEIS</name>
<dbReference type="InterPro" id="IPR036100">
    <property type="entry name" value="QueA_sf"/>
</dbReference>
<dbReference type="GO" id="GO:0051075">
    <property type="term" value="F:S-adenosylmethionine:tRNA ribosyltransferase-isomerase activity"/>
    <property type="evidence" value="ECO:0007669"/>
    <property type="project" value="UniProtKB-EC"/>
</dbReference>
<comment type="subcellular location">
    <subcellularLocation>
        <location evidence="1 13">Cytoplasm</location>
    </subcellularLocation>
</comment>
<dbReference type="InterPro" id="IPR003699">
    <property type="entry name" value="QueA"/>
</dbReference>
<dbReference type="RefSeq" id="WP_102952210.1">
    <property type="nucleotide sequence ID" value="NZ_CP024847.1"/>
</dbReference>
<dbReference type="UniPathway" id="UPA00392"/>
<keyword evidence="5 13" id="KW-0808">Transferase</keyword>
<dbReference type="HAMAP" id="MF_00113">
    <property type="entry name" value="QueA"/>
    <property type="match status" value="1"/>
</dbReference>
<protein>
    <recommendedName>
        <fullName evidence="11 13">S-adenosylmethionine:tRNA ribosyltransferase-isomerase</fullName>
        <ecNumber evidence="10 13">2.4.99.17</ecNumber>
    </recommendedName>
    <alternativeName>
        <fullName evidence="12 13">Queuosine biosynthesis protein QueA</fullName>
    </alternativeName>
</protein>
<dbReference type="SUPFAM" id="SSF111337">
    <property type="entry name" value="QueA-like"/>
    <property type="match status" value="1"/>
</dbReference>
<evidence type="ECO:0000256" key="2">
    <source>
        <dbReference type="ARBA" id="ARBA00004691"/>
    </source>
</evidence>
<dbReference type="InterPro" id="IPR042119">
    <property type="entry name" value="QueA_dom2"/>
</dbReference>
<evidence type="ECO:0000256" key="8">
    <source>
        <dbReference type="ARBA" id="ARBA00052751"/>
    </source>
</evidence>
<evidence type="ECO:0000256" key="11">
    <source>
        <dbReference type="ARBA" id="ARBA00069325"/>
    </source>
</evidence>
<dbReference type="InterPro" id="IPR042118">
    <property type="entry name" value="QueA_dom1"/>
</dbReference>
<evidence type="ECO:0000256" key="12">
    <source>
        <dbReference type="ARBA" id="ARBA00076160"/>
    </source>
</evidence>
<dbReference type="Proteomes" id="UP000236655">
    <property type="component" value="Chromosome"/>
</dbReference>
<accession>A0A2I7N8Y3</accession>
<dbReference type="Pfam" id="PF02547">
    <property type="entry name" value="Queuosine_synth"/>
    <property type="match status" value="1"/>
</dbReference>
<proteinExistence type="inferred from homology"/>
<gene>
    <name evidence="13" type="primary">queA</name>
    <name evidence="14" type="ORF">CUN60_11670</name>
</gene>
<organism evidence="14 15">
    <name type="scientific">Aquella oligotrophica</name>
    <dbReference type="NCBI Taxonomy" id="2067065"/>
    <lineage>
        <taxon>Bacteria</taxon>
        <taxon>Pseudomonadati</taxon>
        <taxon>Pseudomonadota</taxon>
        <taxon>Betaproteobacteria</taxon>
        <taxon>Neisseriales</taxon>
        <taxon>Neisseriaceae</taxon>
        <taxon>Aquella</taxon>
    </lineage>
</organism>
<dbReference type="GO" id="GO:0008616">
    <property type="term" value="P:tRNA queuosine(34) biosynthetic process"/>
    <property type="evidence" value="ECO:0007669"/>
    <property type="project" value="UniProtKB-UniRule"/>
</dbReference>
<comment type="subunit">
    <text evidence="3 13">Monomer.</text>
</comment>
<dbReference type="GO" id="GO:0005737">
    <property type="term" value="C:cytoplasm"/>
    <property type="evidence" value="ECO:0007669"/>
    <property type="project" value="UniProtKB-SubCell"/>
</dbReference>
<evidence type="ECO:0000256" key="13">
    <source>
        <dbReference type="HAMAP-Rule" id="MF_00113"/>
    </source>
</evidence>
<evidence type="ECO:0000256" key="10">
    <source>
        <dbReference type="ARBA" id="ARBA00066503"/>
    </source>
</evidence>
<keyword evidence="14" id="KW-0413">Isomerase</keyword>